<dbReference type="PROSITE" id="PS52050">
    <property type="entry name" value="WYL"/>
    <property type="match status" value="1"/>
</dbReference>
<dbReference type="InterPro" id="IPR051534">
    <property type="entry name" value="CBASS_pafABC_assoc_protein"/>
</dbReference>
<organism evidence="3 4">
    <name type="scientific">Rhodoferax ferrireducens</name>
    <dbReference type="NCBI Taxonomy" id="192843"/>
    <lineage>
        <taxon>Bacteria</taxon>
        <taxon>Pseudomonadati</taxon>
        <taxon>Pseudomonadota</taxon>
        <taxon>Betaproteobacteria</taxon>
        <taxon>Burkholderiales</taxon>
        <taxon>Comamonadaceae</taxon>
        <taxon>Rhodoferax</taxon>
    </lineage>
</organism>
<evidence type="ECO:0000259" key="2">
    <source>
        <dbReference type="Pfam" id="PF25583"/>
    </source>
</evidence>
<keyword evidence="3" id="KW-0238">DNA-binding</keyword>
<accession>A0ABU2CD07</accession>
<protein>
    <submittedName>
        <fullName evidence="3">DNA-binding transcriptional regulator YafY</fullName>
    </submittedName>
</protein>
<dbReference type="InterPro" id="IPR026881">
    <property type="entry name" value="WYL_dom"/>
</dbReference>
<evidence type="ECO:0000313" key="4">
    <source>
        <dbReference type="Proteomes" id="UP001180487"/>
    </source>
</evidence>
<dbReference type="EMBL" id="JAVDXT010000004">
    <property type="protein sequence ID" value="MDR7379220.1"/>
    <property type="molecule type" value="Genomic_DNA"/>
</dbReference>
<keyword evidence="4" id="KW-1185">Reference proteome</keyword>
<evidence type="ECO:0000259" key="1">
    <source>
        <dbReference type="Pfam" id="PF13280"/>
    </source>
</evidence>
<dbReference type="Pfam" id="PF13280">
    <property type="entry name" value="WYL"/>
    <property type="match status" value="1"/>
</dbReference>
<reference evidence="3 4" key="1">
    <citation type="submission" date="2023-07" db="EMBL/GenBank/DDBJ databases">
        <title>Sorghum-associated microbial communities from plants grown in Nebraska, USA.</title>
        <authorList>
            <person name="Schachtman D."/>
        </authorList>
    </citation>
    <scope>NUCLEOTIDE SEQUENCE [LARGE SCALE GENOMIC DNA]</scope>
    <source>
        <strain evidence="3 4">BE313</strain>
    </source>
</reference>
<feature type="domain" description="WCX" evidence="2">
    <location>
        <begin position="209"/>
        <end position="285"/>
    </location>
</feature>
<sequence length="306" mass="33673">MKRDLDDLRTRLKLPIEWSRAAGGYRLAPMAGEVTTGAHELPGLWFSSTEIHALLTMQHLLASLDTGGLIINPVPVGDRLKALLDSKDAELQELRRRVRIIGLEQDTATPRYFERVGLALVRRKRLGLVHAQGGESVMEPDISPLRLVHCRGGWHLEAWSHSLEALCSFAVDAITDARVHASSAIDVSEPKLDAHFGPGYGVFTSGRVRWARLQFSAERASAVANVQWHPLQQGKLQNDGSYLLRVPYMDHRGLIADILQHGAHCEVLGPASLRQAMADEVGKMVLAYQAPAPADEEEAQALDEAL</sequence>
<dbReference type="Proteomes" id="UP001180487">
    <property type="component" value="Unassembled WGS sequence"/>
</dbReference>
<dbReference type="PANTHER" id="PTHR34580:SF3">
    <property type="entry name" value="PROTEIN PAFB"/>
    <property type="match status" value="1"/>
</dbReference>
<name>A0ABU2CD07_9BURK</name>
<dbReference type="GO" id="GO:0003677">
    <property type="term" value="F:DNA binding"/>
    <property type="evidence" value="ECO:0007669"/>
    <property type="project" value="UniProtKB-KW"/>
</dbReference>
<dbReference type="PANTHER" id="PTHR34580">
    <property type="match status" value="1"/>
</dbReference>
<dbReference type="Pfam" id="PF25583">
    <property type="entry name" value="WCX"/>
    <property type="match status" value="1"/>
</dbReference>
<comment type="caution">
    <text evidence="3">The sequence shown here is derived from an EMBL/GenBank/DDBJ whole genome shotgun (WGS) entry which is preliminary data.</text>
</comment>
<proteinExistence type="predicted"/>
<dbReference type="InterPro" id="IPR057727">
    <property type="entry name" value="WCX_dom"/>
</dbReference>
<feature type="domain" description="WYL" evidence="1">
    <location>
        <begin position="112"/>
        <end position="179"/>
    </location>
</feature>
<evidence type="ECO:0000313" key="3">
    <source>
        <dbReference type="EMBL" id="MDR7379220.1"/>
    </source>
</evidence>
<gene>
    <name evidence="3" type="ORF">J2X19_003914</name>
</gene>